<sequence length="254" mass="30384">MKINTHLNPQYSELSEFIDLIPSLFSFGGKVLFEQRNIIKIYPVKGFVLNVKSFKVPNLINKIVYVRFRKSKARRSYENAMEIKKLGISTPDPVAYIETMRYGLFYESYYVSLHEEVDGIMKDIYRQTDRESEKLISQFSLFTAKIHEKSIYHNDYSPGNILYKRRGANYQFLLVDLNRITFKNIDIFEGARSFSRIRFPPDTLRKIARIYAQSRKFDIVLCERLIDKYNRTFWRKYLRRHPEAQERNLVNENK</sequence>
<evidence type="ECO:0000313" key="1">
    <source>
        <dbReference type="EMBL" id="SBW01045.1"/>
    </source>
</evidence>
<accession>A0A212JP00</accession>
<dbReference type="Pfam" id="PF06293">
    <property type="entry name" value="Kdo"/>
    <property type="match status" value="1"/>
</dbReference>
<dbReference type="SUPFAM" id="SSF56112">
    <property type="entry name" value="Protein kinase-like (PK-like)"/>
    <property type="match status" value="1"/>
</dbReference>
<protein>
    <recommendedName>
        <fullName evidence="2">Protein kinase domain-containing protein</fullName>
    </recommendedName>
</protein>
<dbReference type="InterPro" id="IPR011009">
    <property type="entry name" value="Kinase-like_dom_sf"/>
</dbReference>
<dbReference type="Gene3D" id="1.10.510.10">
    <property type="entry name" value="Transferase(Phosphotransferase) domain 1"/>
    <property type="match status" value="1"/>
</dbReference>
<dbReference type="AlphaFoldDB" id="A0A212JP00"/>
<proteinExistence type="predicted"/>
<dbReference type="RefSeq" id="WP_296941571.1">
    <property type="nucleotide sequence ID" value="NZ_LT599032.1"/>
</dbReference>
<gene>
    <name evidence="1" type="ORF">KL86DYS1_20354</name>
</gene>
<evidence type="ECO:0008006" key="2">
    <source>
        <dbReference type="Google" id="ProtNLM"/>
    </source>
</evidence>
<name>A0A212JP00_9BACT</name>
<reference evidence="1" key="1">
    <citation type="submission" date="2016-04" db="EMBL/GenBank/DDBJ databases">
        <authorList>
            <person name="Evans L.H."/>
            <person name="Alamgir A."/>
            <person name="Owens N."/>
            <person name="Weber N.D."/>
            <person name="Virtaneva K."/>
            <person name="Barbian K."/>
            <person name="Babar A."/>
            <person name="Rosenke K."/>
        </authorList>
    </citation>
    <scope>NUCLEOTIDE SEQUENCE</scope>
    <source>
        <strain evidence="1">86-1</strain>
    </source>
</reference>
<dbReference type="EMBL" id="FLUM01000002">
    <property type="protein sequence ID" value="SBW01045.1"/>
    <property type="molecule type" value="Genomic_DNA"/>
</dbReference>
<organism evidence="1">
    <name type="scientific">uncultured Dysgonomonas sp</name>
    <dbReference type="NCBI Taxonomy" id="206096"/>
    <lineage>
        <taxon>Bacteria</taxon>
        <taxon>Pseudomonadati</taxon>
        <taxon>Bacteroidota</taxon>
        <taxon>Bacteroidia</taxon>
        <taxon>Bacteroidales</taxon>
        <taxon>Dysgonomonadaceae</taxon>
        <taxon>Dysgonomonas</taxon>
        <taxon>environmental samples</taxon>
    </lineage>
</organism>